<dbReference type="PIRSF" id="PIRSF021700">
    <property type="entry name" value="3_dmu_93_MTrfase"/>
    <property type="match status" value="1"/>
</dbReference>
<protein>
    <submittedName>
        <fullName evidence="2">VOC family protein</fullName>
    </submittedName>
</protein>
<dbReference type="Proteomes" id="UP000249254">
    <property type="component" value="Unassembled WGS sequence"/>
</dbReference>
<gene>
    <name evidence="2" type="ORF">DJ017_00215</name>
</gene>
<sequence length="156" mass="17262">MPKIVNCLWFDTQAEEAANLYVSLFPNSKIGGVSRYPEGLPGDRAGQVMTVDFELDGVSFLGLNGGPQFKFDEAISFQILVEDQKELDHYWDGLIAGGGEESQCGWLKDRFGVSWQVVPKRMPEWMTNPETGGKVAAAFMQMKRLDIPTLERAAAG</sequence>
<evidence type="ECO:0000259" key="1">
    <source>
        <dbReference type="Pfam" id="PF06983"/>
    </source>
</evidence>
<dbReference type="InterPro" id="IPR009725">
    <property type="entry name" value="3_dmu_93_MTrfase"/>
</dbReference>
<feature type="domain" description="PhnB-like" evidence="1">
    <location>
        <begin position="3"/>
        <end position="118"/>
    </location>
</feature>
<name>A0A328AEV5_9CAUL</name>
<dbReference type="RefSeq" id="WP_111526818.1">
    <property type="nucleotide sequence ID" value="NZ_JBHRSG010000001.1"/>
</dbReference>
<dbReference type="AlphaFoldDB" id="A0A328AEV5"/>
<dbReference type="PANTHER" id="PTHR33990">
    <property type="entry name" value="PROTEIN YJDN-RELATED"/>
    <property type="match status" value="1"/>
</dbReference>
<dbReference type="InterPro" id="IPR029068">
    <property type="entry name" value="Glyas_Bleomycin-R_OHBP_Dase"/>
</dbReference>
<dbReference type="InterPro" id="IPR028973">
    <property type="entry name" value="PhnB-like"/>
</dbReference>
<dbReference type="PANTHER" id="PTHR33990:SF2">
    <property type="entry name" value="PHNB-LIKE DOMAIN-CONTAINING PROTEIN"/>
    <property type="match status" value="1"/>
</dbReference>
<organism evidence="2 3">
    <name type="scientific">Phenylobacterium soli</name>
    <dbReference type="NCBI Taxonomy" id="2170551"/>
    <lineage>
        <taxon>Bacteria</taxon>
        <taxon>Pseudomonadati</taxon>
        <taxon>Pseudomonadota</taxon>
        <taxon>Alphaproteobacteria</taxon>
        <taxon>Caulobacterales</taxon>
        <taxon>Caulobacteraceae</taxon>
        <taxon>Phenylobacterium</taxon>
    </lineage>
</organism>
<proteinExistence type="predicted"/>
<reference evidence="3" key="1">
    <citation type="submission" date="2018-05" db="EMBL/GenBank/DDBJ databases">
        <authorList>
            <person name="Li X."/>
        </authorList>
    </citation>
    <scope>NUCLEOTIDE SEQUENCE [LARGE SCALE GENOMIC DNA]</scope>
    <source>
        <strain evidence="3">LX32</strain>
    </source>
</reference>
<dbReference type="SUPFAM" id="SSF54593">
    <property type="entry name" value="Glyoxalase/Bleomycin resistance protein/Dihydroxybiphenyl dioxygenase"/>
    <property type="match status" value="1"/>
</dbReference>
<evidence type="ECO:0000313" key="2">
    <source>
        <dbReference type="EMBL" id="RAK53065.1"/>
    </source>
</evidence>
<dbReference type="CDD" id="cd06588">
    <property type="entry name" value="PhnB_like"/>
    <property type="match status" value="1"/>
</dbReference>
<keyword evidence="3" id="KW-1185">Reference proteome</keyword>
<dbReference type="Gene3D" id="3.10.180.10">
    <property type="entry name" value="2,3-Dihydroxybiphenyl 1,2-Dioxygenase, domain 1"/>
    <property type="match status" value="1"/>
</dbReference>
<dbReference type="Pfam" id="PF06983">
    <property type="entry name" value="3-dmu-9_3-mt"/>
    <property type="match status" value="1"/>
</dbReference>
<accession>A0A328AEV5</accession>
<dbReference type="EMBL" id="QFYQ01000001">
    <property type="protein sequence ID" value="RAK53065.1"/>
    <property type="molecule type" value="Genomic_DNA"/>
</dbReference>
<dbReference type="OrthoDB" id="9806473at2"/>
<evidence type="ECO:0000313" key="3">
    <source>
        <dbReference type="Proteomes" id="UP000249254"/>
    </source>
</evidence>
<comment type="caution">
    <text evidence="2">The sequence shown here is derived from an EMBL/GenBank/DDBJ whole genome shotgun (WGS) entry which is preliminary data.</text>
</comment>